<evidence type="ECO:0000313" key="1">
    <source>
        <dbReference type="EMBL" id="MBV7267942.1"/>
    </source>
</evidence>
<gene>
    <name evidence="1" type="ORF">KCG49_01905</name>
</gene>
<organism evidence="1 2">
    <name type="scientific">Winogradskyella luteola</name>
    <dbReference type="NCBI Taxonomy" id="2828330"/>
    <lineage>
        <taxon>Bacteria</taxon>
        <taxon>Pseudomonadati</taxon>
        <taxon>Bacteroidota</taxon>
        <taxon>Flavobacteriia</taxon>
        <taxon>Flavobacteriales</taxon>
        <taxon>Flavobacteriaceae</taxon>
        <taxon>Winogradskyella</taxon>
    </lineage>
</organism>
<comment type="caution">
    <text evidence="1">The sequence shown here is derived from an EMBL/GenBank/DDBJ whole genome shotgun (WGS) entry which is preliminary data.</text>
</comment>
<sequence>MADRHLKSYLKLNILLFGITFILTTCEKDNFHEEETLEATDGQRPISIKTIDITEAGETFDHLKDKLQLKNHLGIQHLGNTQQKNGTGTGHVHNIIIYTDEVREITQGDYTSYTMKIASLDDDPNTFYNITIEDKNGTEGMFVTQYKKESSRGSANGKRYSSISTQRVDDITEPLDKEVFGSGDPDGFVGGSGGGGGDSTEYPYDCEGIVIPTTVVVPYDCTCEGHMPWQVCDCASQPGWNNITTYECWETGIEEIDDPIIGGPYTVEPGGGNNGNIIGGSGDAQNPSLTSPLDQEVGTDSDPCARAKALEEDTFLADFYTAAEQFANNDNVDYEVGFTMKKQDDGSYSFISLSGTSENPYIAMQLEAGYKMDIFIHTHYKGLLSIFSVPDLQMYHTILNGYTANGTDLVFILITNAGTRYAITVNNAAKFNAVANLNFLDDGMFKEFIEDYFENVKKEYDNDINELNFLRGIKKADMGLSLFEANADYTEWKELTLDPNNETNIIKTDCN</sequence>
<protein>
    <submittedName>
        <fullName evidence="1">Uncharacterized protein</fullName>
    </submittedName>
</protein>
<proteinExistence type="predicted"/>
<evidence type="ECO:0000313" key="2">
    <source>
        <dbReference type="Proteomes" id="UP001138894"/>
    </source>
</evidence>
<reference evidence="1" key="1">
    <citation type="submission" date="2021-04" db="EMBL/GenBank/DDBJ databases">
        <authorList>
            <person name="Pira H."/>
            <person name="Risdian C."/>
            <person name="Wink J."/>
        </authorList>
    </citation>
    <scope>NUCLEOTIDE SEQUENCE</scope>
    <source>
        <strain evidence="1">WHY3</strain>
    </source>
</reference>
<dbReference type="RefSeq" id="WP_218544477.1">
    <property type="nucleotide sequence ID" value="NZ_JAGSPD010000001.1"/>
</dbReference>
<name>A0A9X1F5U3_9FLAO</name>
<dbReference type="Proteomes" id="UP001138894">
    <property type="component" value="Unassembled WGS sequence"/>
</dbReference>
<keyword evidence="2" id="KW-1185">Reference proteome</keyword>
<dbReference type="EMBL" id="JAGSPD010000001">
    <property type="protein sequence ID" value="MBV7267942.1"/>
    <property type="molecule type" value="Genomic_DNA"/>
</dbReference>
<dbReference type="AlphaFoldDB" id="A0A9X1F5U3"/>
<accession>A0A9X1F5U3</accession>